<sequence length="454" mass="50593">LMECNLYELMKDRKAKFNNEQVKSYMQQIYEALSHMHTKVRDQGSEKVTAKNSLTSYLFLFKGVFHRDIKVSSRHSDPYFRASSMPTIYTMKPENVLVHKSKKKLKLADFGSCRGIGAQPPFTEYISTRWYRPPGCIQFELTALYPLFPGSDEPDQINRIHRVLGNPKAHTLLKLKRHASSHANFNFPRQEGIGLSKLLPDASSSYIDLLSRSVAYDTVDRITSREAVDHLYFETGGRKAQSTIHQGKNDRIRGHRQNRNSLLSTNKAKVAPAPTVASSSSFPPINDAKQVDEASKAGGPDHSVPNVETLTATKPRSMVSILLARSSQNEFSQESKSRNKTIYRRGKMPPKEAKPRGGGGTGPKNENATSQSTRRRRRVANKKFAHVRSSGYGGTASTEPTSGSGGSAAPNPNTKLPPLPPLKEDLKQKHTKKRNGKGGRRTKRLPPIARSGYR</sequence>
<dbReference type="AlphaFoldDB" id="K0TLK7"/>
<dbReference type="EMBL" id="AGNL01002956">
    <property type="protein sequence ID" value="EJK75391.1"/>
    <property type="molecule type" value="Genomic_DNA"/>
</dbReference>
<evidence type="ECO:0000259" key="4">
    <source>
        <dbReference type="PROSITE" id="PS50011"/>
    </source>
</evidence>
<organism evidence="5 6">
    <name type="scientific">Thalassiosira oceanica</name>
    <name type="common">Marine diatom</name>
    <dbReference type="NCBI Taxonomy" id="159749"/>
    <lineage>
        <taxon>Eukaryota</taxon>
        <taxon>Sar</taxon>
        <taxon>Stramenopiles</taxon>
        <taxon>Ochrophyta</taxon>
        <taxon>Bacillariophyta</taxon>
        <taxon>Coscinodiscophyceae</taxon>
        <taxon>Thalassiosirophycidae</taxon>
        <taxon>Thalassiosirales</taxon>
        <taxon>Thalassiosiraceae</taxon>
        <taxon>Thalassiosira</taxon>
    </lineage>
</organism>
<dbReference type="SMART" id="SM00220">
    <property type="entry name" value="S_TKc"/>
    <property type="match status" value="1"/>
</dbReference>
<evidence type="ECO:0000256" key="1">
    <source>
        <dbReference type="ARBA" id="ARBA00022741"/>
    </source>
</evidence>
<dbReference type="eggNOG" id="KOG0661">
    <property type="taxonomic scope" value="Eukaryota"/>
</dbReference>
<evidence type="ECO:0000313" key="5">
    <source>
        <dbReference type="EMBL" id="EJK75391.1"/>
    </source>
</evidence>
<keyword evidence="2" id="KW-0067">ATP-binding</keyword>
<dbReference type="SUPFAM" id="SSF56112">
    <property type="entry name" value="Protein kinase-like (PK-like)"/>
    <property type="match status" value="1"/>
</dbReference>
<feature type="region of interest" description="Disordered" evidence="3">
    <location>
        <begin position="237"/>
        <end position="312"/>
    </location>
</feature>
<dbReference type="Proteomes" id="UP000266841">
    <property type="component" value="Unassembled WGS sequence"/>
</dbReference>
<feature type="compositionally biased region" description="Basic residues" evidence="3">
    <location>
        <begin position="429"/>
        <end position="444"/>
    </location>
</feature>
<evidence type="ECO:0000256" key="2">
    <source>
        <dbReference type="ARBA" id="ARBA00022840"/>
    </source>
</evidence>
<accession>K0TLK7</accession>
<dbReference type="GO" id="GO:0005524">
    <property type="term" value="F:ATP binding"/>
    <property type="evidence" value="ECO:0007669"/>
    <property type="project" value="UniProtKB-KW"/>
</dbReference>
<feature type="non-terminal residue" evidence="5">
    <location>
        <position position="1"/>
    </location>
</feature>
<feature type="compositionally biased region" description="Polar residues" evidence="3">
    <location>
        <begin position="325"/>
        <end position="334"/>
    </location>
</feature>
<evidence type="ECO:0000256" key="3">
    <source>
        <dbReference type="SAM" id="MobiDB-lite"/>
    </source>
</evidence>
<dbReference type="Gene3D" id="1.10.510.10">
    <property type="entry name" value="Transferase(Phosphotransferase) domain 1"/>
    <property type="match status" value="2"/>
</dbReference>
<dbReference type="InterPro" id="IPR050117">
    <property type="entry name" value="MAPK"/>
</dbReference>
<dbReference type="OrthoDB" id="2158884at2759"/>
<comment type="caution">
    <text evidence="5">The sequence shown here is derived from an EMBL/GenBank/DDBJ whole genome shotgun (WGS) entry which is preliminary data.</text>
</comment>
<dbReference type="InterPro" id="IPR000719">
    <property type="entry name" value="Prot_kinase_dom"/>
</dbReference>
<dbReference type="Pfam" id="PF00069">
    <property type="entry name" value="Pkinase"/>
    <property type="match status" value="1"/>
</dbReference>
<dbReference type="InterPro" id="IPR011009">
    <property type="entry name" value="Kinase-like_dom_sf"/>
</dbReference>
<keyword evidence="6" id="KW-1185">Reference proteome</keyword>
<feature type="region of interest" description="Disordered" evidence="3">
    <location>
        <begin position="324"/>
        <end position="454"/>
    </location>
</feature>
<keyword evidence="1" id="KW-0547">Nucleotide-binding</keyword>
<evidence type="ECO:0000313" key="6">
    <source>
        <dbReference type="Proteomes" id="UP000266841"/>
    </source>
</evidence>
<feature type="compositionally biased region" description="Basic residues" evidence="3">
    <location>
        <begin position="338"/>
        <end position="348"/>
    </location>
</feature>
<gene>
    <name evidence="5" type="ORF">THAOC_02884</name>
</gene>
<proteinExistence type="predicted"/>
<dbReference type="PANTHER" id="PTHR24055">
    <property type="entry name" value="MITOGEN-ACTIVATED PROTEIN KINASE"/>
    <property type="match status" value="1"/>
</dbReference>
<feature type="compositionally biased region" description="Basic residues" evidence="3">
    <location>
        <begin position="373"/>
        <end position="386"/>
    </location>
</feature>
<name>K0TLK7_THAOC</name>
<reference evidence="5 6" key="1">
    <citation type="journal article" date="2012" name="Genome Biol.">
        <title>Genome and low-iron response of an oceanic diatom adapted to chronic iron limitation.</title>
        <authorList>
            <person name="Lommer M."/>
            <person name="Specht M."/>
            <person name="Roy A.S."/>
            <person name="Kraemer L."/>
            <person name="Andreson R."/>
            <person name="Gutowska M.A."/>
            <person name="Wolf J."/>
            <person name="Bergner S.V."/>
            <person name="Schilhabel M.B."/>
            <person name="Klostermeier U.C."/>
            <person name="Beiko R.G."/>
            <person name="Rosenstiel P."/>
            <person name="Hippler M."/>
            <person name="Laroche J."/>
        </authorList>
    </citation>
    <scope>NUCLEOTIDE SEQUENCE [LARGE SCALE GENOMIC DNA]</scope>
    <source>
        <strain evidence="5 6">CCMP1005</strain>
    </source>
</reference>
<dbReference type="GO" id="GO:0004672">
    <property type="term" value="F:protein kinase activity"/>
    <property type="evidence" value="ECO:0007669"/>
    <property type="project" value="InterPro"/>
</dbReference>
<feature type="compositionally biased region" description="Low complexity" evidence="3">
    <location>
        <begin position="267"/>
        <end position="284"/>
    </location>
</feature>
<dbReference type="PROSITE" id="PS50011">
    <property type="entry name" value="PROTEIN_KINASE_DOM"/>
    <property type="match status" value="1"/>
</dbReference>
<feature type="domain" description="Protein kinase" evidence="4">
    <location>
        <begin position="1"/>
        <end position="233"/>
    </location>
</feature>
<protein>
    <recommendedName>
        <fullName evidence="4">Protein kinase domain-containing protein</fullName>
    </recommendedName>
</protein>